<dbReference type="SMART" id="SM00945">
    <property type="entry name" value="ProQ"/>
    <property type="match status" value="1"/>
</dbReference>
<keyword evidence="1 4" id="KW-0963">Cytoplasm</keyword>
<evidence type="ECO:0000256" key="3">
    <source>
        <dbReference type="ARBA" id="ARBA00023186"/>
    </source>
</evidence>
<keyword evidence="8" id="KW-1185">Reference proteome</keyword>
<dbReference type="GO" id="GO:0034057">
    <property type="term" value="F:RNA strand-exchange activity"/>
    <property type="evidence" value="ECO:0007669"/>
    <property type="project" value="UniProtKB-UniRule"/>
</dbReference>
<comment type="caution">
    <text evidence="7">The sequence shown here is derived from an EMBL/GenBank/DDBJ whole genome shotgun (WGS) entry which is preliminary data.</text>
</comment>
<dbReference type="InterPro" id="IPR035236">
    <property type="entry name" value="ProQ_C"/>
</dbReference>
<name>A0A4R6PRD3_9GAMM</name>
<dbReference type="AlphaFoldDB" id="A0A4R6PRD3"/>
<feature type="compositionally biased region" description="Basic and acidic residues" evidence="5">
    <location>
        <begin position="92"/>
        <end position="133"/>
    </location>
</feature>
<dbReference type="Proteomes" id="UP000295531">
    <property type="component" value="Unassembled WGS sequence"/>
</dbReference>
<dbReference type="HAMAP" id="MF_00749">
    <property type="entry name" value="ProQ"/>
    <property type="match status" value="1"/>
</dbReference>
<keyword evidence="3 4" id="KW-0143">Chaperone</keyword>
<dbReference type="Pfam" id="PF17516">
    <property type="entry name" value="ProQ_C"/>
    <property type="match status" value="1"/>
</dbReference>
<protein>
    <recommendedName>
        <fullName evidence="4">RNA chaperone ProQ</fullName>
    </recommendedName>
</protein>
<reference evidence="7 8" key="1">
    <citation type="submission" date="2019-03" db="EMBL/GenBank/DDBJ databases">
        <title>Freshwater and sediment microbial communities from various areas in North America, analyzing microbe dynamics in response to fracking.</title>
        <authorList>
            <person name="Lamendella R."/>
        </authorList>
    </citation>
    <scope>NUCLEOTIDE SEQUENCE [LARGE SCALE GENOMIC DNA]</scope>
    <source>
        <strain evidence="7 8">18_TX</strain>
    </source>
</reference>
<evidence type="ECO:0000256" key="2">
    <source>
        <dbReference type="ARBA" id="ARBA00022884"/>
    </source>
</evidence>
<accession>A0A4R6PRD3</accession>
<comment type="function">
    <text evidence="4">RNA chaperone with significant RNA binding, RNA strand exchange and RNA duplexing activities.</text>
</comment>
<feature type="region of interest" description="Disordered" evidence="5">
    <location>
        <begin position="89"/>
        <end position="169"/>
    </location>
</feature>
<feature type="domain" description="ProQ/FinO" evidence="6">
    <location>
        <begin position="5"/>
        <end position="119"/>
    </location>
</feature>
<evidence type="ECO:0000256" key="1">
    <source>
        <dbReference type="ARBA" id="ARBA00022490"/>
    </source>
</evidence>
<evidence type="ECO:0000256" key="5">
    <source>
        <dbReference type="SAM" id="MobiDB-lite"/>
    </source>
</evidence>
<dbReference type="RefSeq" id="WP_133538350.1">
    <property type="nucleotide sequence ID" value="NZ_SNXI01000001.1"/>
</dbReference>
<feature type="compositionally biased region" description="Low complexity" evidence="5">
    <location>
        <begin position="136"/>
        <end position="145"/>
    </location>
</feature>
<sequence>MNEPAKLTKSKDVIAYLAEQFPQCFSVKGDAKPLKIGIFDDLAKRLEDDPMVSKTRLRTALRHYTNSWRYLHSVKQGEQRIDLDGSAVEPVTEEHQQHAQESLKESKAKVAERNKARKQEQATDSDAAKEKRVQRAKVPAKSNKPSAKKARKPSSKPKAAASPKLNDVELNSLSVGQQVQVKAGNSPMPATVTEIDKDDIQVQLDNGLSMKVKIANVFVAAE</sequence>
<dbReference type="InterPro" id="IPR016103">
    <property type="entry name" value="ProQ/FinO"/>
</dbReference>
<dbReference type="PANTHER" id="PTHR38106">
    <property type="entry name" value="RNA CHAPERONE PROQ"/>
    <property type="match status" value="1"/>
</dbReference>
<dbReference type="GO" id="GO:0033592">
    <property type="term" value="F:RNA strand annealing activity"/>
    <property type="evidence" value="ECO:0007669"/>
    <property type="project" value="UniProtKB-UniRule"/>
</dbReference>
<comment type="subcellular location">
    <subcellularLocation>
        <location evidence="4">Cytoplasm</location>
    </subcellularLocation>
</comment>
<dbReference type="InterPro" id="IPR023529">
    <property type="entry name" value="ProQ"/>
</dbReference>
<comment type="similarity">
    <text evidence="4">Belongs to the ProQ family.</text>
</comment>
<gene>
    <name evidence="4" type="primary">proQ</name>
    <name evidence="7" type="ORF">DEU29_101226</name>
</gene>
<dbReference type="GO" id="GO:0010608">
    <property type="term" value="P:post-transcriptional regulation of gene expression"/>
    <property type="evidence" value="ECO:0007669"/>
    <property type="project" value="InterPro"/>
</dbReference>
<evidence type="ECO:0000313" key="7">
    <source>
        <dbReference type="EMBL" id="TDP40677.1"/>
    </source>
</evidence>
<evidence type="ECO:0000259" key="6">
    <source>
        <dbReference type="SMART" id="SM00945"/>
    </source>
</evidence>
<dbReference type="SUPFAM" id="SSF48657">
    <property type="entry name" value="FinO-like"/>
    <property type="match status" value="1"/>
</dbReference>
<dbReference type="Pfam" id="PF04352">
    <property type="entry name" value="ProQ"/>
    <property type="match status" value="1"/>
</dbReference>
<evidence type="ECO:0000313" key="8">
    <source>
        <dbReference type="Proteomes" id="UP000295531"/>
    </source>
</evidence>
<dbReference type="PANTHER" id="PTHR38106:SF1">
    <property type="entry name" value="RNA CHAPERONE PROQ"/>
    <property type="match status" value="1"/>
</dbReference>
<dbReference type="InterPro" id="IPR036442">
    <property type="entry name" value="ProQ/FinO_sf"/>
</dbReference>
<dbReference type="EMBL" id="SNXI01000001">
    <property type="protein sequence ID" value="TDP40677.1"/>
    <property type="molecule type" value="Genomic_DNA"/>
</dbReference>
<feature type="compositionally biased region" description="Basic residues" evidence="5">
    <location>
        <begin position="146"/>
        <end position="155"/>
    </location>
</feature>
<keyword evidence="2 4" id="KW-0694">RNA-binding</keyword>
<dbReference type="OrthoDB" id="8421419at2"/>
<proteinExistence type="inferred from homology"/>
<dbReference type="Gene3D" id="1.10.1710.10">
    <property type="entry name" value="ProQ/FinO domain"/>
    <property type="match status" value="1"/>
</dbReference>
<dbReference type="GO" id="GO:0005829">
    <property type="term" value="C:cytosol"/>
    <property type="evidence" value="ECO:0007669"/>
    <property type="project" value="TreeGrafter"/>
</dbReference>
<organism evidence="7 8">
    <name type="scientific">Idiomarina aquatica</name>
    <dbReference type="NCBI Taxonomy" id="1327752"/>
    <lineage>
        <taxon>Bacteria</taxon>
        <taxon>Pseudomonadati</taxon>
        <taxon>Pseudomonadota</taxon>
        <taxon>Gammaproteobacteria</taxon>
        <taxon>Alteromonadales</taxon>
        <taxon>Idiomarinaceae</taxon>
        <taxon>Idiomarina</taxon>
    </lineage>
</organism>
<dbReference type="NCBIfam" id="NF003434">
    <property type="entry name" value="PRK04950.1"/>
    <property type="match status" value="1"/>
</dbReference>
<evidence type="ECO:0000256" key="4">
    <source>
        <dbReference type="HAMAP-Rule" id="MF_00749"/>
    </source>
</evidence>